<comment type="caution">
    <text evidence="1">The sequence shown here is derived from an EMBL/GenBank/DDBJ whole genome shotgun (WGS) entry which is preliminary data.</text>
</comment>
<evidence type="ECO:0000313" key="2">
    <source>
        <dbReference type="Proteomes" id="UP001605989"/>
    </source>
</evidence>
<proteinExistence type="predicted"/>
<dbReference type="EMBL" id="JBIEKR010000006">
    <property type="protein sequence ID" value="MFG6273070.1"/>
    <property type="molecule type" value="Genomic_DNA"/>
</dbReference>
<organism evidence="1 2">
    <name type="scientific">Megasphaera hexanoica</name>
    <dbReference type="NCBI Taxonomy" id="1675036"/>
    <lineage>
        <taxon>Bacteria</taxon>
        <taxon>Bacillati</taxon>
        <taxon>Bacillota</taxon>
        <taxon>Negativicutes</taxon>
        <taxon>Veillonellales</taxon>
        <taxon>Veillonellaceae</taxon>
        <taxon>Megasphaera</taxon>
    </lineage>
</organism>
<accession>A0ABW7DST1</accession>
<sequence>MADLNKKILTMPDLPNTIQGDGRYFLSLMRKYLKSVNEQVNVANGFTADDVDASTKGDFPMPKNFTLTFDRLGGVLNWDAVDDDSLAYYELRTDANIGAGYGLLEKTTATSSTILPQTASGKIYLFAVSKDGKVSNGRTISYNKRRPAAPSDISLTKNNEGTLITFLEIPSNCIGANLYIDGIKYQTVDNVYLYPKSNIKEIYIAYYDQFGEGERAYLSCYVPDVTGFWVEKNGANLYFYWDALNIYNIKYVVKVGQTRDWEQGIEIFRSKVNKYRYIRPNEGDCYFMIKAVDDHDNYSVNATWYLLSADPEINKNVILDYNQKDVGYSGIKTNMYYDSAMGGLRLEKTSFNGEYLMGITLPQTIRARNWIDCKINAVTSSSIAVKDMDFAVESYEAQRVLVCGILGDLDGVELQKQIARYTGKTTDIIHAVTDGTSAISSGSIREERNTSFSQVRWNKGVLITDTTQLEYNVNIPDTFSIGFWFKKNDVLNDCIIMELWGTKPNGRDYMAVKDMTFAVNSYDAQHLSADGIFFNIILVIGYDKRLDSFYVRDSVHNRILYLQLQTTERDWLFFGLSQSSDKRLFFIHEFNLNTEKRLQVFMNPCSSFDRMYLNPKE</sequence>
<protein>
    <recommendedName>
        <fullName evidence="3">Fibronectin type-III domain-containing protein</fullName>
    </recommendedName>
</protein>
<evidence type="ECO:0000313" key="1">
    <source>
        <dbReference type="EMBL" id="MFG6273070.1"/>
    </source>
</evidence>
<keyword evidence="2" id="KW-1185">Reference proteome</keyword>
<name>A0ABW7DST1_9FIRM</name>
<dbReference type="Proteomes" id="UP001605989">
    <property type="component" value="Unassembled WGS sequence"/>
</dbReference>
<reference evidence="1 2" key="1">
    <citation type="submission" date="2024-10" db="EMBL/GenBank/DDBJ databases">
        <authorList>
            <person name="Sang B.-I."/>
            <person name="Prabhaharan D."/>
        </authorList>
    </citation>
    <scope>NUCLEOTIDE SEQUENCE [LARGE SCALE GENOMIC DNA]</scope>
    <source>
        <strain evidence="1 2">MH</strain>
    </source>
</reference>
<gene>
    <name evidence="1" type="ORF">ACGTZG_07695</name>
</gene>
<dbReference type="RefSeq" id="WP_113856100.1">
    <property type="nucleotide sequence ID" value="NZ_CP011940.1"/>
</dbReference>
<evidence type="ECO:0008006" key="3">
    <source>
        <dbReference type="Google" id="ProtNLM"/>
    </source>
</evidence>